<dbReference type="HOGENOM" id="CLU_369669_0_0_1"/>
<sequence length="753" mass="87311">MLFGEGLYVCRLDRPLKQLLVDDPLNIRHCRNVPKAREDRLLTKACHFCMNPNRARRDASISLSRRYAFAYLQEAVDGVLDFEPGVFGEVDYGGPKRAPYTISSGTSLKTDTRGLLRRYFTSQELAEVTAASTTGTRLDDTNKRQTKMRLSTFERLPLDVLYEIFYLCHPHALLQLSRVSEGFRRTILDPKSARIWRTTLSNIDKLPFKPPNVSLPRFVHILFDDFCFYCARRPATHFAWMALQKMCETCLPVQFPNGDDLDERCDLVKDKFVWLKSIIPSMPSNTSVISYTMLKPRDEVCNQFLFERQCRMKEKNEERYPIKKWLEAQAASRAAARAEELEEIHHQRSLFINHKMLSSNWGSTLAMSPDSLKILERRWIQQDTELTEYGWDNIKDDVKRFMQESTTRSPLQEEDRALRKRYEQVASEYEAFLREQEFRAILPRFEDVAAMPDVQRLVNERPLDRDLENADIWAIFERRDLAQGKVWRNSCDAALLGLMREALGMHVSANDLRLATTHFSWKAPGACRELLGYPEVLDTHRVTRGVESYGANTVLDPWTAKYLRFDLTAHARAEQLIKIAGEDPKTITTQELDDKNKWFEKRTAKTKTPSERHVMRWREAVYSTRIRVANLVLANAKDAATARHTLLRTEWKPDLSFCRRVRCTHCDAILTRQNSPDHELHIILHLQTRHRIKVPTPVDFEVDPFGPRPPGTVTIQSKCLRCAQDARPMHESVADDARHRAQLPTFVTRSTAQ</sequence>
<dbReference type="Pfam" id="PF00646">
    <property type="entry name" value="F-box"/>
    <property type="match status" value="1"/>
</dbReference>
<evidence type="ECO:0000313" key="2">
    <source>
        <dbReference type="EMBL" id="EFI97148.1"/>
    </source>
</evidence>
<proteinExistence type="predicted"/>
<dbReference type="eggNOG" id="ENOG502SAM6">
    <property type="taxonomic scope" value="Eukaryota"/>
</dbReference>
<name>D8Q404_SCHCM</name>
<evidence type="ECO:0000313" key="3">
    <source>
        <dbReference type="Proteomes" id="UP000007431"/>
    </source>
</evidence>
<protein>
    <recommendedName>
        <fullName evidence="1">F-box domain-containing protein</fullName>
    </recommendedName>
</protein>
<reference evidence="2 3" key="1">
    <citation type="journal article" date="2010" name="Nat. Biotechnol.">
        <title>Genome sequence of the model mushroom Schizophyllum commune.</title>
        <authorList>
            <person name="Ohm R.A."/>
            <person name="de Jong J.F."/>
            <person name="Lugones L.G."/>
            <person name="Aerts A."/>
            <person name="Kothe E."/>
            <person name="Stajich J.E."/>
            <person name="de Vries R.P."/>
            <person name="Record E."/>
            <person name="Levasseur A."/>
            <person name="Baker S.E."/>
            <person name="Bartholomew K.A."/>
            <person name="Coutinho P.M."/>
            <person name="Erdmann S."/>
            <person name="Fowler T.J."/>
            <person name="Gathman A.C."/>
            <person name="Lombard V."/>
            <person name="Henrissat B."/>
            <person name="Knabe N."/>
            <person name="Kuees U."/>
            <person name="Lilly W.W."/>
            <person name="Lindquist E."/>
            <person name="Lucas S."/>
            <person name="Magnuson J.K."/>
            <person name="Piumi F."/>
            <person name="Raudaskoski M."/>
            <person name="Salamov A."/>
            <person name="Schmutz J."/>
            <person name="Schwarze F.W.M.R."/>
            <person name="vanKuyk P.A."/>
            <person name="Horton J.S."/>
            <person name="Grigoriev I.V."/>
            <person name="Woesten H.A.B."/>
        </authorList>
    </citation>
    <scope>NUCLEOTIDE SEQUENCE [LARGE SCALE GENOMIC DNA]</scope>
    <source>
        <strain evidence="3">H4-8 / FGSC 9210</strain>
    </source>
</reference>
<dbReference type="Proteomes" id="UP000007431">
    <property type="component" value="Unassembled WGS sequence"/>
</dbReference>
<dbReference type="EMBL" id="GL377306">
    <property type="protein sequence ID" value="EFI97148.1"/>
    <property type="molecule type" value="Genomic_DNA"/>
</dbReference>
<dbReference type="InterPro" id="IPR001810">
    <property type="entry name" value="F-box_dom"/>
</dbReference>
<dbReference type="PROSITE" id="PS50181">
    <property type="entry name" value="FBOX"/>
    <property type="match status" value="1"/>
</dbReference>
<dbReference type="InParanoid" id="D8Q404"/>
<feature type="domain" description="F-box" evidence="1">
    <location>
        <begin position="150"/>
        <end position="199"/>
    </location>
</feature>
<gene>
    <name evidence="2" type="ORF">SCHCODRAFT_108727</name>
</gene>
<dbReference type="SUPFAM" id="SSF81383">
    <property type="entry name" value="F-box domain"/>
    <property type="match status" value="1"/>
</dbReference>
<keyword evidence="3" id="KW-1185">Reference proteome</keyword>
<dbReference type="InterPro" id="IPR036047">
    <property type="entry name" value="F-box-like_dom_sf"/>
</dbReference>
<dbReference type="VEuPathDB" id="FungiDB:SCHCODRAFT_02543144"/>
<accession>D8Q404</accession>
<evidence type="ECO:0000259" key="1">
    <source>
        <dbReference type="PROSITE" id="PS50181"/>
    </source>
</evidence>
<organism evidence="3">
    <name type="scientific">Schizophyllum commune (strain H4-8 / FGSC 9210)</name>
    <name type="common">Split gill fungus</name>
    <dbReference type="NCBI Taxonomy" id="578458"/>
    <lineage>
        <taxon>Eukaryota</taxon>
        <taxon>Fungi</taxon>
        <taxon>Dikarya</taxon>
        <taxon>Basidiomycota</taxon>
        <taxon>Agaricomycotina</taxon>
        <taxon>Agaricomycetes</taxon>
        <taxon>Agaricomycetidae</taxon>
        <taxon>Agaricales</taxon>
        <taxon>Schizophyllaceae</taxon>
        <taxon>Schizophyllum</taxon>
    </lineage>
</organism>
<dbReference type="OMA" id="KATHEPN"/>
<feature type="non-terminal residue" evidence="2">
    <location>
        <position position="753"/>
    </location>
</feature>
<dbReference type="AlphaFoldDB" id="D8Q404"/>